<dbReference type="Proteomes" id="UP000187455">
    <property type="component" value="Unassembled WGS sequence"/>
</dbReference>
<dbReference type="PANTHER" id="PTHR12246">
    <property type="entry name" value="PALMITOYLTRANSFERASE ZDHHC16"/>
    <property type="match status" value="1"/>
</dbReference>
<keyword evidence="3" id="KW-1185">Reference proteome</keyword>
<reference evidence="2 3" key="1">
    <citation type="journal article" date="2016" name="Mol. Biol. Evol.">
        <title>Genome-Wide Survey of Gut Fungi (Harpellales) Reveals the First Horizontally Transferred Ubiquitin Gene from a Mosquito Host.</title>
        <authorList>
            <person name="Wang Y."/>
            <person name="White M.M."/>
            <person name="Kvist S."/>
            <person name="Moncalvo J.M."/>
        </authorList>
    </citation>
    <scope>NUCLEOTIDE SEQUENCE [LARGE SCALE GENOMIC DNA]</scope>
    <source>
        <strain evidence="2 3">ALG-7-W6</strain>
    </source>
</reference>
<protein>
    <submittedName>
        <fullName evidence="2">Palmitoyltransferase PFA4</fullName>
    </submittedName>
</protein>
<organism evidence="2 3">
    <name type="scientific">Smittium mucronatum</name>
    <dbReference type="NCBI Taxonomy" id="133383"/>
    <lineage>
        <taxon>Eukaryota</taxon>
        <taxon>Fungi</taxon>
        <taxon>Fungi incertae sedis</taxon>
        <taxon>Zoopagomycota</taxon>
        <taxon>Kickxellomycotina</taxon>
        <taxon>Harpellomycetes</taxon>
        <taxon>Harpellales</taxon>
        <taxon>Legeriomycetaceae</taxon>
        <taxon>Smittium</taxon>
    </lineage>
</organism>
<evidence type="ECO:0000313" key="2">
    <source>
        <dbReference type="EMBL" id="OLY77847.1"/>
    </source>
</evidence>
<evidence type="ECO:0000313" key="3">
    <source>
        <dbReference type="Proteomes" id="UP000187455"/>
    </source>
</evidence>
<dbReference type="AlphaFoldDB" id="A0A1R0GLU9"/>
<dbReference type="EMBL" id="LSSL01007632">
    <property type="protein sequence ID" value="OLY77847.1"/>
    <property type="molecule type" value="Genomic_DNA"/>
</dbReference>
<accession>A0A1R0GLU9</accession>
<dbReference type="OrthoDB" id="5538619at2759"/>
<dbReference type="GO" id="GO:0016409">
    <property type="term" value="F:palmitoyltransferase activity"/>
    <property type="evidence" value="ECO:0007669"/>
    <property type="project" value="InterPro"/>
</dbReference>
<feature type="region of interest" description="Disordered" evidence="1">
    <location>
        <begin position="137"/>
        <end position="210"/>
    </location>
</feature>
<keyword evidence="2" id="KW-0808">Transferase</keyword>
<dbReference type="InterPro" id="IPR039859">
    <property type="entry name" value="PFA4/ZDH16/20/ERF2-like"/>
</dbReference>
<evidence type="ECO:0000256" key="1">
    <source>
        <dbReference type="SAM" id="MobiDB-lite"/>
    </source>
</evidence>
<sequence>MIVGVLFLFQSLLISRNTTSIERKEIKRVERLYYKTNTKVVYPYDLGITRNLKAVLGYPLYFFLIPWSIKGDGIDYEVSDGIESPVYWPPPEYHLEYPSGCNLGRKIIQSNSREGDPYLQKPYNATYKDHHEVSLLEGDSHDHGKHPKKLANNSHNPSSFDRSFKERIKRLSRNRKKEELSDGPSSGPESRTDSDAYISSDNSGKDIKYNSAGKGYLTSVLHHSDRNGGLYYNSSGSNASTVRMRSTNSINNADHSDSDENVPLTQIAQKLKKKTFKTF</sequence>
<feature type="compositionally biased region" description="Polar residues" evidence="1">
    <location>
        <begin position="151"/>
        <end position="161"/>
    </location>
</feature>
<gene>
    <name evidence="2" type="ORF">AYI68_g8117</name>
</gene>
<name>A0A1R0GLU9_9FUNG</name>
<dbReference type="STRING" id="133383.A0A1R0GLU9"/>
<proteinExistence type="predicted"/>
<comment type="caution">
    <text evidence="2">The sequence shown here is derived from an EMBL/GenBank/DDBJ whole genome shotgun (WGS) entry which is preliminary data.</text>
</comment>